<keyword evidence="2" id="KW-0813">Transport</keyword>
<feature type="transmembrane region" description="Helical" evidence="7">
    <location>
        <begin position="452"/>
        <end position="474"/>
    </location>
</feature>
<evidence type="ECO:0000256" key="3">
    <source>
        <dbReference type="ARBA" id="ARBA00022692"/>
    </source>
</evidence>
<feature type="transmembrane region" description="Helical" evidence="7">
    <location>
        <begin position="12"/>
        <end position="32"/>
    </location>
</feature>
<comment type="caution">
    <text evidence="8">The sequence shown here is derived from an EMBL/GenBank/DDBJ whole genome shotgun (WGS) entry which is preliminary data.</text>
</comment>
<dbReference type="EMBL" id="JAWDGP010001326">
    <property type="protein sequence ID" value="KAK3792819.1"/>
    <property type="molecule type" value="Genomic_DNA"/>
</dbReference>
<keyword evidence="4 7" id="KW-1133">Transmembrane helix</keyword>
<accession>A0AAE1ART6</accession>
<feature type="transmembrane region" description="Helical" evidence="7">
    <location>
        <begin position="57"/>
        <end position="76"/>
    </location>
</feature>
<keyword evidence="9" id="KW-1185">Reference proteome</keyword>
<feature type="transmembrane region" description="Helical" evidence="7">
    <location>
        <begin position="480"/>
        <end position="499"/>
    </location>
</feature>
<evidence type="ECO:0000256" key="4">
    <source>
        <dbReference type="ARBA" id="ARBA00022989"/>
    </source>
</evidence>
<dbReference type="InterPro" id="IPR036259">
    <property type="entry name" value="MFS_trans_sf"/>
</dbReference>
<feature type="transmembrane region" description="Helical" evidence="7">
    <location>
        <begin position="415"/>
        <end position="440"/>
    </location>
</feature>
<dbReference type="Proteomes" id="UP001283361">
    <property type="component" value="Unassembled WGS sequence"/>
</dbReference>
<feature type="compositionally biased region" description="Polar residues" evidence="6">
    <location>
        <begin position="248"/>
        <end position="274"/>
    </location>
</feature>
<feature type="transmembrane region" description="Helical" evidence="7">
    <location>
        <begin position="143"/>
        <end position="164"/>
    </location>
</feature>
<evidence type="ECO:0000313" key="8">
    <source>
        <dbReference type="EMBL" id="KAK3792819.1"/>
    </source>
</evidence>
<dbReference type="Gene3D" id="1.20.1250.20">
    <property type="entry name" value="MFS general substrate transporter like domains"/>
    <property type="match status" value="2"/>
</dbReference>
<dbReference type="PANTHER" id="PTHR43385">
    <property type="entry name" value="RIBOFLAVIN TRANSPORTER RIBJ"/>
    <property type="match status" value="1"/>
</dbReference>
<feature type="transmembrane region" description="Helical" evidence="7">
    <location>
        <begin position="198"/>
        <end position="216"/>
    </location>
</feature>
<dbReference type="GO" id="GO:0016020">
    <property type="term" value="C:membrane"/>
    <property type="evidence" value="ECO:0007669"/>
    <property type="project" value="UniProtKB-SubCell"/>
</dbReference>
<keyword evidence="3 7" id="KW-0812">Transmembrane</keyword>
<organism evidence="8 9">
    <name type="scientific">Elysia crispata</name>
    <name type="common">lettuce slug</name>
    <dbReference type="NCBI Taxonomy" id="231223"/>
    <lineage>
        <taxon>Eukaryota</taxon>
        <taxon>Metazoa</taxon>
        <taxon>Spiralia</taxon>
        <taxon>Lophotrochozoa</taxon>
        <taxon>Mollusca</taxon>
        <taxon>Gastropoda</taxon>
        <taxon>Heterobranchia</taxon>
        <taxon>Euthyneura</taxon>
        <taxon>Panpulmonata</taxon>
        <taxon>Sacoglossa</taxon>
        <taxon>Placobranchoidea</taxon>
        <taxon>Plakobranchidae</taxon>
        <taxon>Elysia</taxon>
    </lineage>
</organism>
<evidence type="ECO:0000256" key="1">
    <source>
        <dbReference type="ARBA" id="ARBA00004141"/>
    </source>
</evidence>
<reference evidence="8" key="1">
    <citation type="journal article" date="2023" name="G3 (Bethesda)">
        <title>A reference genome for the long-term kleptoplast-retaining sea slug Elysia crispata morphotype clarki.</title>
        <authorList>
            <person name="Eastman K.E."/>
            <person name="Pendleton A.L."/>
            <person name="Shaikh M.A."/>
            <person name="Suttiyut T."/>
            <person name="Ogas R."/>
            <person name="Tomko P."/>
            <person name="Gavelis G."/>
            <person name="Widhalm J.R."/>
            <person name="Wisecaver J.H."/>
        </authorList>
    </citation>
    <scope>NUCLEOTIDE SEQUENCE</scope>
    <source>
        <strain evidence="8">ECLA1</strain>
    </source>
</reference>
<gene>
    <name evidence="8" type="ORF">RRG08_038549</name>
</gene>
<dbReference type="AlphaFoldDB" id="A0AAE1ART6"/>
<sequence length="509" mass="55528">MSFSRKETLKKYSSIIGAHFVMAPFSFVWVYGNLSAYMDSYFRFSCAPGCMDGESQWILGIVNIMICPGILITKYLSDKMGLYWTGAASAVVLNASLFGCALVVRYSVAWTTVLLGAVMGLVQGITSVVVFQNVGAWAPDKATIFIASTTVAPTVLSMVQNQIITAVVNPDNLKPDAMQGPRTFFSQPSLLSRVPTAIIIYAATILASQIIGYILLTPPPKPSYLTETLNVKVSPDRREPCSDDARPSDTSPLKSLQNSKTQANEQSSENHGSYCTLNSSTSHGLIESNGFNSTVDINMEKMTNPPPTESKSLTPSQALKTPCFYAVFMFVTATVYALILQANCYKEFALLYIHNDKYLTLVGTLIPFVASSSRLCIGTVLNKRLITIKDAIVISLSINSAFCAIWYLVPQVSAVLYMFLILCLAMVQSQYYVVIPVACLEIFGPAHFSINYGLMLSGLILAGILGAVIISPLIHAFGWFWLFESASILCLVTLLLVVFTDFNVQQSAL</sequence>
<feature type="region of interest" description="Disordered" evidence="6">
    <location>
        <begin position="235"/>
        <end position="274"/>
    </location>
</feature>
<feature type="transmembrane region" description="Helical" evidence="7">
    <location>
        <begin position="83"/>
        <end position="104"/>
    </location>
</feature>
<feature type="transmembrane region" description="Helical" evidence="7">
    <location>
        <begin position="322"/>
        <end position="339"/>
    </location>
</feature>
<comment type="subcellular location">
    <subcellularLocation>
        <location evidence="1">Membrane</location>
        <topology evidence="1">Multi-pass membrane protein</topology>
    </subcellularLocation>
</comment>
<dbReference type="InterPro" id="IPR052983">
    <property type="entry name" value="MFS_Riboflavin_Transporter"/>
</dbReference>
<keyword evidence="5 7" id="KW-0472">Membrane</keyword>
<evidence type="ECO:0000313" key="9">
    <source>
        <dbReference type="Proteomes" id="UP001283361"/>
    </source>
</evidence>
<dbReference type="SUPFAM" id="SSF103473">
    <property type="entry name" value="MFS general substrate transporter"/>
    <property type="match status" value="1"/>
</dbReference>
<proteinExistence type="predicted"/>
<dbReference type="PANTHER" id="PTHR43385:SF1">
    <property type="entry name" value="RIBOFLAVIN TRANSPORTER RIBJ"/>
    <property type="match status" value="1"/>
</dbReference>
<feature type="compositionally biased region" description="Basic and acidic residues" evidence="6">
    <location>
        <begin position="235"/>
        <end position="247"/>
    </location>
</feature>
<evidence type="ECO:0000256" key="5">
    <source>
        <dbReference type="ARBA" id="ARBA00023136"/>
    </source>
</evidence>
<feature type="transmembrane region" description="Helical" evidence="7">
    <location>
        <begin position="110"/>
        <end position="131"/>
    </location>
</feature>
<evidence type="ECO:0000256" key="7">
    <source>
        <dbReference type="SAM" id="Phobius"/>
    </source>
</evidence>
<evidence type="ECO:0000256" key="2">
    <source>
        <dbReference type="ARBA" id="ARBA00022448"/>
    </source>
</evidence>
<name>A0AAE1ART6_9GAST</name>
<feature type="transmembrane region" description="Helical" evidence="7">
    <location>
        <begin position="392"/>
        <end position="409"/>
    </location>
</feature>
<evidence type="ECO:0000256" key="6">
    <source>
        <dbReference type="SAM" id="MobiDB-lite"/>
    </source>
</evidence>
<protein>
    <submittedName>
        <fullName evidence="8">Uncharacterized protein</fullName>
    </submittedName>
</protein>
<feature type="transmembrane region" description="Helical" evidence="7">
    <location>
        <begin position="359"/>
        <end position="380"/>
    </location>
</feature>